<reference evidence="2 3" key="1">
    <citation type="journal article" date="2015" name="Genome Announc.">
        <title>Expanding the biotechnology potential of lactobacilli through comparative genomics of 213 strains and associated genera.</title>
        <authorList>
            <person name="Sun Z."/>
            <person name="Harris H.M."/>
            <person name="McCann A."/>
            <person name="Guo C."/>
            <person name="Argimon S."/>
            <person name="Zhang W."/>
            <person name="Yang X."/>
            <person name="Jeffery I.B."/>
            <person name="Cooney J.C."/>
            <person name="Kagawa T.F."/>
            <person name="Liu W."/>
            <person name="Song Y."/>
            <person name="Salvetti E."/>
            <person name="Wrobel A."/>
            <person name="Rasinkangas P."/>
            <person name="Parkhill J."/>
            <person name="Rea M.C."/>
            <person name="O'Sullivan O."/>
            <person name="Ritari J."/>
            <person name="Douillard F.P."/>
            <person name="Paul Ross R."/>
            <person name="Yang R."/>
            <person name="Briner A.E."/>
            <person name="Felis G.E."/>
            <person name="de Vos W.M."/>
            <person name="Barrangou R."/>
            <person name="Klaenhammer T.R."/>
            <person name="Caufield P.W."/>
            <person name="Cui Y."/>
            <person name="Zhang H."/>
            <person name="O'Toole P.W."/>
        </authorList>
    </citation>
    <scope>NUCLEOTIDE SEQUENCE [LARGE SCALE GENOMIC DNA]</scope>
    <source>
        <strain evidence="2 3">DSM 20003</strain>
    </source>
</reference>
<gene>
    <name evidence="2" type="ORF">FC07_GL002376</name>
</gene>
<keyword evidence="3" id="KW-1185">Reference proteome</keyword>
<dbReference type="STRING" id="1423726.FC07_GL002376"/>
<dbReference type="RefSeq" id="WP_057904210.1">
    <property type="nucleotide sequence ID" value="NZ_AZDA01000041.1"/>
</dbReference>
<comment type="caution">
    <text evidence="2">The sequence shown here is derived from an EMBL/GenBank/DDBJ whole genome shotgun (WGS) entry which is preliminary data.</text>
</comment>
<evidence type="ECO:0000256" key="1">
    <source>
        <dbReference type="HAMAP-Rule" id="MF_00652"/>
    </source>
</evidence>
<comment type="similarity">
    <text evidence="1">Belongs to the UPF0246 family.</text>
</comment>
<dbReference type="Proteomes" id="UP000051461">
    <property type="component" value="Unassembled WGS sequence"/>
</dbReference>
<dbReference type="EMBL" id="AZDA01000041">
    <property type="protein sequence ID" value="KRK39637.1"/>
    <property type="molecule type" value="Genomic_DNA"/>
</dbReference>
<proteinExistence type="inferred from homology"/>
<accession>A0A0R1GZK0</accession>
<dbReference type="NCBIfam" id="NF002543">
    <property type="entry name" value="PRK02101.1-4"/>
    <property type="match status" value="1"/>
</dbReference>
<dbReference type="GO" id="GO:0005829">
    <property type="term" value="C:cytosol"/>
    <property type="evidence" value="ECO:0007669"/>
    <property type="project" value="TreeGrafter"/>
</dbReference>
<organism evidence="2 3">
    <name type="scientific">Loigolactobacillus bifermentans DSM 20003</name>
    <dbReference type="NCBI Taxonomy" id="1423726"/>
    <lineage>
        <taxon>Bacteria</taxon>
        <taxon>Bacillati</taxon>
        <taxon>Bacillota</taxon>
        <taxon>Bacilli</taxon>
        <taxon>Lactobacillales</taxon>
        <taxon>Lactobacillaceae</taxon>
        <taxon>Loigolactobacillus</taxon>
    </lineage>
</organism>
<dbReference type="AlphaFoldDB" id="A0A0R1GZK0"/>
<dbReference type="HAMAP" id="MF_00652">
    <property type="entry name" value="UPF0246"/>
    <property type="match status" value="1"/>
</dbReference>
<name>A0A0R1GZK0_9LACO</name>
<protein>
    <recommendedName>
        <fullName evidence="1">UPF0246 protein FC07_GL002376</fullName>
    </recommendedName>
</protein>
<evidence type="ECO:0000313" key="2">
    <source>
        <dbReference type="EMBL" id="KRK39637.1"/>
    </source>
</evidence>
<evidence type="ECO:0000313" key="3">
    <source>
        <dbReference type="Proteomes" id="UP000051461"/>
    </source>
</evidence>
<sequence>MKIIIAPAMKMQVDGDSLPPRSQPQFLAQAQTLHNWLKTLSFEQAQQLWQCSTRLARLNYDQLQNTTLADAVTPAVLAYIGLQYQALAPGVLSQSALDYLQDHLRIMSGFYGLLRPFDAVIPYRLEMQSKPVLAGQQNLYQIWQQRLYQALQFEQGSVLNLASMEYAKAVLPYLKPTDQLITCRFGKLQNGRVKQQATAAKMARGTMVRYLAEHQIETLVGVKQFNQLNYRYLPALSTPTTLVFGC</sequence>
<dbReference type="PANTHER" id="PTHR30283">
    <property type="entry name" value="PEROXIDE STRESS RESPONSE PROTEIN YAAA"/>
    <property type="match status" value="1"/>
</dbReference>
<dbReference type="PATRIC" id="fig|1423726.3.peg.2466"/>
<dbReference type="InterPro" id="IPR005583">
    <property type="entry name" value="YaaA"/>
</dbReference>
<dbReference type="OrthoDB" id="9777133at2"/>
<dbReference type="GO" id="GO:0033194">
    <property type="term" value="P:response to hydroperoxide"/>
    <property type="evidence" value="ECO:0007669"/>
    <property type="project" value="TreeGrafter"/>
</dbReference>
<dbReference type="Pfam" id="PF03883">
    <property type="entry name" value="H2O2_YaaD"/>
    <property type="match status" value="1"/>
</dbReference>
<dbReference type="PANTHER" id="PTHR30283:SF4">
    <property type="entry name" value="PEROXIDE STRESS RESISTANCE PROTEIN YAAA"/>
    <property type="match status" value="1"/>
</dbReference>